<protein>
    <submittedName>
        <fullName evidence="1">Putative secreted protein</fullName>
    </submittedName>
</protein>
<proteinExistence type="predicted"/>
<name>A0A6B0UP90_IXORI</name>
<evidence type="ECO:0000313" key="1">
    <source>
        <dbReference type="EMBL" id="MXU91660.1"/>
    </source>
</evidence>
<accession>A0A6B0UP90</accession>
<dbReference type="AlphaFoldDB" id="A0A6B0UP90"/>
<sequence>MRLAVGPQTVARGVGLAAELALVRRVRGQEPQGMQGLLGAQAQLLLVLSRVVQHRAGQGEGAVAHTARDRALPPVTLLVPLEGAQVQEVLGAARAAVRPAPQMELGALTEPCKGRQQMFGAAVP</sequence>
<organism evidence="1">
    <name type="scientific">Ixodes ricinus</name>
    <name type="common">Common tick</name>
    <name type="synonym">Acarus ricinus</name>
    <dbReference type="NCBI Taxonomy" id="34613"/>
    <lineage>
        <taxon>Eukaryota</taxon>
        <taxon>Metazoa</taxon>
        <taxon>Ecdysozoa</taxon>
        <taxon>Arthropoda</taxon>
        <taxon>Chelicerata</taxon>
        <taxon>Arachnida</taxon>
        <taxon>Acari</taxon>
        <taxon>Parasitiformes</taxon>
        <taxon>Ixodida</taxon>
        <taxon>Ixodoidea</taxon>
        <taxon>Ixodidae</taxon>
        <taxon>Ixodinae</taxon>
        <taxon>Ixodes</taxon>
    </lineage>
</organism>
<dbReference type="EMBL" id="GIFC01009577">
    <property type="protein sequence ID" value="MXU91660.1"/>
    <property type="molecule type" value="Transcribed_RNA"/>
</dbReference>
<reference evidence="1" key="1">
    <citation type="submission" date="2019-12" db="EMBL/GenBank/DDBJ databases">
        <title>An insight into the sialome of adult female Ixodes ricinus ticks feeding for 6 days.</title>
        <authorList>
            <person name="Perner J."/>
            <person name="Ribeiro J.M.C."/>
        </authorList>
    </citation>
    <scope>NUCLEOTIDE SEQUENCE</scope>
    <source>
        <strain evidence="1">Semi-engorged</strain>
        <tissue evidence="1">Salivary glands</tissue>
    </source>
</reference>